<proteinExistence type="predicted"/>
<accession>T1KKB9</accession>
<keyword evidence="3" id="KW-1185">Reference proteome</keyword>
<evidence type="ECO:0000256" key="1">
    <source>
        <dbReference type="SAM" id="SignalP"/>
    </source>
</evidence>
<keyword evidence="1" id="KW-0732">Signal</keyword>
<evidence type="ECO:0000313" key="2">
    <source>
        <dbReference type="EnsemblMetazoa" id="tetur13g03190.1"/>
    </source>
</evidence>
<dbReference type="HOGENOM" id="CLU_3360317_0_0_1"/>
<reference evidence="2" key="2">
    <citation type="submission" date="2015-06" db="UniProtKB">
        <authorList>
            <consortium name="EnsemblMetazoa"/>
        </authorList>
    </citation>
    <scope>IDENTIFICATION</scope>
</reference>
<dbReference type="AlphaFoldDB" id="T1KKB9"/>
<reference evidence="3" key="1">
    <citation type="submission" date="2011-08" db="EMBL/GenBank/DDBJ databases">
        <authorList>
            <person name="Rombauts S."/>
        </authorList>
    </citation>
    <scope>NUCLEOTIDE SEQUENCE</scope>
    <source>
        <strain evidence="3">London</strain>
    </source>
</reference>
<dbReference type="Proteomes" id="UP000015104">
    <property type="component" value="Unassembled WGS sequence"/>
</dbReference>
<protein>
    <submittedName>
        <fullName evidence="2">Uncharacterized protein</fullName>
    </submittedName>
</protein>
<name>T1KKB9_TETUR</name>
<evidence type="ECO:0000313" key="3">
    <source>
        <dbReference type="Proteomes" id="UP000015104"/>
    </source>
</evidence>
<feature type="signal peptide" evidence="1">
    <location>
        <begin position="1"/>
        <end position="15"/>
    </location>
</feature>
<dbReference type="EnsemblMetazoa" id="tetur13g03190.1">
    <property type="protein sequence ID" value="tetur13g03190.1"/>
    <property type="gene ID" value="tetur13g03190"/>
</dbReference>
<dbReference type="EMBL" id="CAEY01000175">
    <property type="status" value="NOT_ANNOTATED_CDS"/>
    <property type="molecule type" value="Genomic_DNA"/>
</dbReference>
<feature type="chain" id="PRO_5013357006" evidence="1">
    <location>
        <begin position="16"/>
        <end position="36"/>
    </location>
</feature>
<organism evidence="2 3">
    <name type="scientific">Tetranychus urticae</name>
    <name type="common">Two-spotted spider mite</name>
    <dbReference type="NCBI Taxonomy" id="32264"/>
    <lineage>
        <taxon>Eukaryota</taxon>
        <taxon>Metazoa</taxon>
        <taxon>Ecdysozoa</taxon>
        <taxon>Arthropoda</taxon>
        <taxon>Chelicerata</taxon>
        <taxon>Arachnida</taxon>
        <taxon>Acari</taxon>
        <taxon>Acariformes</taxon>
        <taxon>Trombidiformes</taxon>
        <taxon>Prostigmata</taxon>
        <taxon>Eleutherengona</taxon>
        <taxon>Raphignathae</taxon>
        <taxon>Tetranychoidea</taxon>
        <taxon>Tetranychidae</taxon>
        <taxon>Tetranychus</taxon>
    </lineage>
</organism>
<sequence length="36" mass="4149">MYFNVNIFLLLVAESSPAILPVTERLSWLAKNLTQR</sequence>